<gene>
    <name evidence="6" type="ORF">COA17_07435</name>
</gene>
<keyword evidence="1" id="KW-0547">Nucleotide-binding</keyword>
<name>A0A2A4I0I0_9SPHN</name>
<feature type="domain" description="SF3 helicase" evidence="5">
    <location>
        <begin position="649"/>
        <end position="812"/>
    </location>
</feature>
<dbReference type="EMBL" id="NWVD01000002">
    <property type="protein sequence ID" value="PCG09679.1"/>
    <property type="molecule type" value="Genomic_DNA"/>
</dbReference>
<dbReference type="GO" id="GO:0005524">
    <property type="term" value="F:ATP binding"/>
    <property type="evidence" value="ECO:0007669"/>
    <property type="project" value="UniProtKB-KW"/>
</dbReference>
<dbReference type="Pfam" id="PF09250">
    <property type="entry name" value="Prim-Pol"/>
    <property type="match status" value="1"/>
</dbReference>
<evidence type="ECO:0000256" key="2">
    <source>
        <dbReference type="ARBA" id="ARBA00022801"/>
    </source>
</evidence>
<dbReference type="SMART" id="SM00943">
    <property type="entry name" value="Prim-Pol"/>
    <property type="match status" value="1"/>
</dbReference>
<dbReference type="PANTHER" id="PTHR35372">
    <property type="entry name" value="ATP BINDING PROTEIN-RELATED"/>
    <property type="match status" value="1"/>
</dbReference>
<dbReference type="Pfam" id="PF08706">
    <property type="entry name" value="D5_N"/>
    <property type="match status" value="1"/>
</dbReference>
<evidence type="ECO:0000313" key="6">
    <source>
        <dbReference type="EMBL" id="PCG09679.1"/>
    </source>
</evidence>
<proteinExistence type="predicted"/>
<dbReference type="InterPro" id="IPR015330">
    <property type="entry name" value="DNA_primase/pol_bifunc_N"/>
</dbReference>
<feature type="region of interest" description="Disordered" evidence="4">
    <location>
        <begin position="931"/>
        <end position="952"/>
    </location>
</feature>
<comment type="caution">
    <text evidence="6">The sequence shown here is derived from an EMBL/GenBank/DDBJ whole genome shotgun (WGS) entry which is preliminary data.</text>
</comment>
<dbReference type="InterPro" id="IPR014015">
    <property type="entry name" value="Helicase_SF3_DNA-vir"/>
</dbReference>
<dbReference type="InterPro" id="IPR051620">
    <property type="entry name" value="ORF904-like_C"/>
</dbReference>
<feature type="region of interest" description="Disordered" evidence="4">
    <location>
        <begin position="35"/>
        <end position="54"/>
    </location>
</feature>
<reference evidence="6 7" key="1">
    <citation type="submission" date="2017-09" db="EMBL/GenBank/DDBJ databases">
        <title>Sphingomonas ginsenosidimutans KACC 14949, whole genome shotgun sequence.</title>
        <authorList>
            <person name="Feng G."/>
            <person name="Zhu H."/>
        </authorList>
    </citation>
    <scope>NUCLEOTIDE SEQUENCE [LARGE SCALE GENOMIC DNA]</scope>
    <source>
        <strain evidence="6 7">KACC 14949</strain>
    </source>
</reference>
<dbReference type="SUPFAM" id="SSF52540">
    <property type="entry name" value="P-loop containing nucleoside triphosphate hydrolases"/>
    <property type="match status" value="1"/>
</dbReference>
<dbReference type="PANTHER" id="PTHR35372:SF2">
    <property type="entry name" value="SF3 HELICASE DOMAIN-CONTAINING PROTEIN"/>
    <property type="match status" value="1"/>
</dbReference>
<protein>
    <submittedName>
        <fullName evidence="6">DNA primase</fullName>
    </submittedName>
</protein>
<keyword evidence="7" id="KW-1185">Reference proteome</keyword>
<keyword evidence="3" id="KW-0067">ATP-binding</keyword>
<dbReference type="PROSITE" id="PS51206">
    <property type="entry name" value="SF3_HELICASE_1"/>
    <property type="match status" value="1"/>
</dbReference>
<evidence type="ECO:0000256" key="3">
    <source>
        <dbReference type="ARBA" id="ARBA00022840"/>
    </source>
</evidence>
<evidence type="ECO:0000256" key="1">
    <source>
        <dbReference type="ARBA" id="ARBA00022741"/>
    </source>
</evidence>
<organism evidence="6 7">
    <name type="scientific">Sphingomonas ginsenosidimutans</name>
    <dbReference type="NCBI Taxonomy" id="862134"/>
    <lineage>
        <taxon>Bacteria</taxon>
        <taxon>Pseudomonadati</taxon>
        <taxon>Pseudomonadota</taxon>
        <taxon>Alphaproteobacteria</taxon>
        <taxon>Sphingomonadales</taxon>
        <taxon>Sphingomonadaceae</taxon>
        <taxon>Sphingomonas</taxon>
    </lineage>
</organism>
<dbReference type="InterPro" id="IPR014818">
    <property type="entry name" value="Phage/plasmid_primase_P4_C"/>
</dbReference>
<dbReference type="Proteomes" id="UP000218784">
    <property type="component" value="Unassembled WGS sequence"/>
</dbReference>
<dbReference type="InterPro" id="IPR027417">
    <property type="entry name" value="P-loop_NTPase"/>
</dbReference>
<evidence type="ECO:0000259" key="5">
    <source>
        <dbReference type="PROSITE" id="PS51206"/>
    </source>
</evidence>
<feature type="compositionally biased region" description="Basic and acidic residues" evidence="4">
    <location>
        <begin position="932"/>
        <end position="941"/>
    </location>
</feature>
<dbReference type="CDD" id="cd04859">
    <property type="entry name" value="Prim_Pol"/>
    <property type="match status" value="1"/>
</dbReference>
<dbReference type="SMART" id="SM00885">
    <property type="entry name" value="D5_N"/>
    <property type="match status" value="1"/>
</dbReference>
<evidence type="ECO:0000256" key="4">
    <source>
        <dbReference type="SAM" id="MobiDB-lite"/>
    </source>
</evidence>
<dbReference type="NCBIfam" id="TIGR01613">
    <property type="entry name" value="primase_Cterm"/>
    <property type="match status" value="1"/>
</dbReference>
<dbReference type="AlphaFoldDB" id="A0A2A4I0I0"/>
<accession>A0A2A4I0I0</accession>
<dbReference type="InterPro" id="IPR006500">
    <property type="entry name" value="Helicase_put_C_phage/plasmid"/>
</dbReference>
<dbReference type="Gene3D" id="3.40.50.300">
    <property type="entry name" value="P-loop containing nucleotide triphosphate hydrolases"/>
    <property type="match status" value="1"/>
</dbReference>
<sequence length="952" mass="103141">MTDTQPASMVDAAIDFARRGWPVFPCSPANKAPLLGRDLDDDGKPIRGSGGVTKASTDEATIRGWWGRWPQAMIGVAVGRAGMLVIDFDPRVDEIVDPDTGEVTGEEVWTLERLKAELEAQMGCALPVTLAVRTPSGGVHCYFRMPDGAPIGNVGSLPDHIDVRGEGGYVIAPPSVCVGDGRRCVPGGYGWLRGDAGAAIVDMPAALVEILRTPKRRAGRGDDQARPVAAARGPRDYAASDVFPVDVDEAHRRYAIGALDRTAAELAATPRGGGRHGGRNKAAYAAAFNMGGFVGAGAISEAVVRATLVTVVQGFDPAAFDRHVQAIDNGIEGGRQHPHDLSGIGTRAGSNARRRDSGGSAGSSFPPLPPVDAYSDDVAEPGPDAGGEADDFHDGTAAMGSPMGGGGRIAPARDDVVDRECAMLPRTDLGNAERFWRRHGWKFRFCAELGWFVWDGRRWELLSEEKDKVPGKVSYAVFETVRAIRHEADLVAASGLKEELPSDASDAEREATLDFIVKWRGSGDNKVPIYFSDMLRDHAMSSEGAQRLHCVANLVKSFHGIAIGADAMDVDRLAINVQNGTLRLTREGKRWAVVEGRLKQVTIGDRWGLRLDRHRPDDLISKVAHVRFDPGADSPVYDAFLEAVQPDPVVRRFLHQWGGYSITGDISEQKLAFFHGKGRNGKSTLVDLWGHIAGDYGGSIAIETLLDQGKGRKGGDATPDLARLPGIRFLRTSEPEKGAKLAEALIKLITGGEPIDARYLHKGFFTYLPSFKVTVSGNHKPKITGHDDGIWRRVMLVPWDVQIAADKVDRALPDKLRAEAPGVLNRLLEGLLDWREHGLIEPDSVKAATTKYREQSDQLGRFLDDCVRIVDGAKAKSSELFALYSAWAKANGAAEWQQAGFTAAMQDRGFENKRSNGIQWLDIEMVKQPSDFAERDARDDGSPPYSADDYPV</sequence>
<feature type="region of interest" description="Disordered" evidence="4">
    <location>
        <begin position="330"/>
        <end position="411"/>
    </location>
</feature>
<keyword evidence="2" id="KW-0378">Hydrolase</keyword>
<dbReference type="RefSeq" id="WP_096611323.1">
    <property type="nucleotide sequence ID" value="NZ_NWVD01000002.1"/>
</dbReference>
<dbReference type="GO" id="GO:0016787">
    <property type="term" value="F:hydrolase activity"/>
    <property type="evidence" value="ECO:0007669"/>
    <property type="project" value="UniProtKB-KW"/>
</dbReference>
<dbReference type="SUPFAM" id="SSF56747">
    <property type="entry name" value="Prim-pol domain"/>
    <property type="match status" value="1"/>
</dbReference>
<evidence type="ECO:0000313" key="7">
    <source>
        <dbReference type="Proteomes" id="UP000218784"/>
    </source>
</evidence>